<dbReference type="Proteomes" id="UP000261931">
    <property type="component" value="Unassembled WGS sequence"/>
</dbReference>
<dbReference type="EMBL" id="QVLS01000007">
    <property type="protein sequence ID" value="RFP78225.1"/>
    <property type="molecule type" value="Genomic_DNA"/>
</dbReference>
<proteinExistence type="predicted"/>
<evidence type="ECO:0000313" key="3">
    <source>
        <dbReference type="Proteomes" id="UP000261931"/>
    </source>
</evidence>
<dbReference type="RefSeq" id="WP_116959484.1">
    <property type="nucleotide sequence ID" value="NZ_QVLS01000007.1"/>
</dbReference>
<dbReference type="AlphaFoldDB" id="A0A372EI63"/>
<reference evidence="2 3" key="1">
    <citation type="submission" date="2018-08" db="EMBL/GenBank/DDBJ databases">
        <title>Hydrogenophaga sp. LA-38 isolated from sludge.</title>
        <authorList>
            <person name="Im W.-T."/>
        </authorList>
    </citation>
    <scope>NUCLEOTIDE SEQUENCE [LARGE SCALE GENOMIC DNA]</scope>
    <source>
        <strain evidence="2 3">LA-38</strain>
    </source>
</reference>
<keyword evidence="1" id="KW-0732">Signal</keyword>
<keyword evidence="3" id="KW-1185">Reference proteome</keyword>
<protein>
    <submittedName>
        <fullName evidence="2">DUF4148 domain-containing protein</fullName>
    </submittedName>
</protein>
<sequence>MKASKSLLLPIAFALTAGAAFAEGPLEGNEVFNFQSTLSRADVQAQVAPAYKADQIARGEANPAQAQATVVASQLTRAQVLAEAAEARRLGLIASGEILPVATPQQAEQIRLAGLRAVQGHAVVQAPSAVQAH</sequence>
<gene>
    <name evidence="2" type="ORF">DY262_13020</name>
</gene>
<feature type="signal peptide" evidence="1">
    <location>
        <begin position="1"/>
        <end position="22"/>
    </location>
</feature>
<evidence type="ECO:0000256" key="1">
    <source>
        <dbReference type="SAM" id="SignalP"/>
    </source>
</evidence>
<evidence type="ECO:0000313" key="2">
    <source>
        <dbReference type="EMBL" id="RFP78225.1"/>
    </source>
</evidence>
<organism evidence="2 3">
    <name type="scientific">Hydrogenophaga borbori</name>
    <dbReference type="NCBI Taxonomy" id="2294117"/>
    <lineage>
        <taxon>Bacteria</taxon>
        <taxon>Pseudomonadati</taxon>
        <taxon>Pseudomonadota</taxon>
        <taxon>Betaproteobacteria</taxon>
        <taxon>Burkholderiales</taxon>
        <taxon>Comamonadaceae</taxon>
        <taxon>Hydrogenophaga</taxon>
    </lineage>
</organism>
<name>A0A372EI63_9BURK</name>
<accession>A0A372EI63</accession>
<feature type="chain" id="PRO_5016819073" evidence="1">
    <location>
        <begin position="23"/>
        <end position="133"/>
    </location>
</feature>
<comment type="caution">
    <text evidence="2">The sequence shown here is derived from an EMBL/GenBank/DDBJ whole genome shotgun (WGS) entry which is preliminary data.</text>
</comment>